<dbReference type="EMBL" id="JAAALK010000284">
    <property type="protein sequence ID" value="KAG8067945.1"/>
    <property type="molecule type" value="Genomic_DNA"/>
</dbReference>
<reference evidence="1" key="1">
    <citation type="journal article" date="2021" name="bioRxiv">
        <title>Whole Genome Assembly and Annotation of Northern Wild Rice, Zizania palustris L., Supports a Whole Genome Duplication in the Zizania Genus.</title>
        <authorList>
            <person name="Haas M."/>
            <person name="Kono T."/>
            <person name="Macchietto M."/>
            <person name="Millas R."/>
            <person name="McGilp L."/>
            <person name="Shao M."/>
            <person name="Duquette J."/>
            <person name="Hirsch C.N."/>
            <person name="Kimball J."/>
        </authorList>
    </citation>
    <scope>NUCLEOTIDE SEQUENCE</scope>
    <source>
        <tissue evidence="1">Fresh leaf tissue</tissue>
    </source>
</reference>
<dbReference type="EMBL" id="JAAALK010000284">
    <property type="protein sequence ID" value="KAG8067944.1"/>
    <property type="molecule type" value="Genomic_DNA"/>
</dbReference>
<gene>
    <name evidence="1" type="ORF">GUJ93_ZPchr0005g14989</name>
</gene>
<comment type="caution">
    <text evidence="1">The sequence shown here is derived from an EMBL/GenBank/DDBJ whole genome shotgun (WGS) entry which is preliminary data.</text>
</comment>
<dbReference type="PANTHER" id="PTHR46274">
    <property type="entry name" value="PHOSPHATIDYLINOSITOL PHOSPHATASE"/>
    <property type="match status" value="1"/>
</dbReference>
<evidence type="ECO:0000313" key="2">
    <source>
        <dbReference type="Proteomes" id="UP000729402"/>
    </source>
</evidence>
<organism evidence="1 2">
    <name type="scientific">Zizania palustris</name>
    <name type="common">Northern wild rice</name>
    <dbReference type="NCBI Taxonomy" id="103762"/>
    <lineage>
        <taxon>Eukaryota</taxon>
        <taxon>Viridiplantae</taxon>
        <taxon>Streptophyta</taxon>
        <taxon>Embryophyta</taxon>
        <taxon>Tracheophyta</taxon>
        <taxon>Spermatophyta</taxon>
        <taxon>Magnoliopsida</taxon>
        <taxon>Liliopsida</taxon>
        <taxon>Poales</taxon>
        <taxon>Poaceae</taxon>
        <taxon>BOP clade</taxon>
        <taxon>Oryzoideae</taxon>
        <taxon>Oryzeae</taxon>
        <taxon>Zizaniinae</taxon>
        <taxon>Zizania</taxon>
    </lineage>
</organism>
<proteinExistence type="predicted"/>
<reference evidence="1" key="2">
    <citation type="submission" date="2021-02" db="EMBL/GenBank/DDBJ databases">
        <authorList>
            <person name="Kimball J.A."/>
            <person name="Haas M.W."/>
            <person name="Macchietto M."/>
            <person name="Kono T."/>
            <person name="Duquette J."/>
            <person name="Shao M."/>
        </authorList>
    </citation>
    <scope>NUCLEOTIDE SEQUENCE</scope>
    <source>
        <tissue evidence="1">Fresh leaf tissue</tissue>
    </source>
</reference>
<dbReference type="AlphaFoldDB" id="A0A8J5SW83"/>
<sequence length="83" mass="9464">MRIRELRDGAGGLEEEEARGRGEVITVARLRAKCALVGAGARVLFYPTLLYNVLRNRFEAEFRLWDRIDQVRSTRGKGSCHTE</sequence>
<dbReference type="OrthoDB" id="696405at2759"/>
<accession>A0A8J5SW83</accession>
<keyword evidence="2" id="KW-1185">Reference proteome</keyword>
<dbReference type="Proteomes" id="UP000729402">
    <property type="component" value="Unassembled WGS sequence"/>
</dbReference>
<evidence type="ECO:0000313" key="1">
    <source>
        <dbReference type="EMBL" id="KAG8067945.1"/>
    </source>
</evidence>
<name>A0A8J5SW83_ZIZPA</name>
<protein>
    <submittedName>
        <fullName evidence="1">Uncharacterized protein</fullName>
    </submittedName>
</protein>
<dbReference type="PANTHER" id="PTHR46274:SF11">
    <property type="entry name" value="OS05G0524200 PROTEIN"/>
    <property type="match status" value="1"/>
</dbReference>